<dbReference type="AlphaFoldDB" id="A0AAV4P3N1"/>
<keyword evidence="3" id="KW-1185">Reference proteome</keyword>
<accession>A0AAV4P3N1</accession>
<proteinExistence type="predicted"/>
<feature type="compositionally biased region" description="Polar residues" evidence="1">
    <location>
        <begin position="25"/>
        <end position="41"/>
    </location>
</feature>
<comment type="caution">
    <text evidence="2">The sequence shown here is derived from an EMBL/GenBank/DDBJ whole genome shotgun (WGS) entry which is preliminary data.</text>
</comment>
<sequence length="94" mass="11029">MAQHEASVVAYTAPKSPYRFEPKSELTNSPGRLNQHQNPKNGTKGIAERIFLKNKIPFRDLEFAQIIRTSRRMRKLVKVPITFVWATFYLYNKF</sequence>
<protein>
    <submittedName>
        <fullName evidence="2">Uncharacterized protein</fullName>
    </submittedName>
</protein>
<organism evidence="2 3">
    <name type="scientific">Caerostris extrusa</name>
    <name type="common">Bark spider</name>
    <name type="synonym">Caerostris bankana</name>
    <dbReference type="NCBI Taxonomy" id="172846"/>
    <lineage>
        <taxon>Eukaryota</taxon>
        <taxon>Metazoa</taxon>
        <taxon>Ecdysozoa</taxon>
        <taxon>Arthropoda</taxon>
        <taxon>Chelicerata</taxon>
        <taxon>Arachnida</taxon>
        <taxon>Araneae</taxon>
        <taxon>Araneomorphae</taxon>
        <taxon>Entelegynae</taxon>
        <taxon>Araneoidea</taxon>
        <taxon>Araneidae</taxon>
        <taxon>Caerostris</taxon>
    </lineage>
</organism>
<dbReference type="EMBL" id="BPLR01021598">
    <property type="protein sequence ID" value="GIX91621.1"/>
    <property type="molecule type" value="Genomic_DNA"/>
</dbReference>
<name>A0AAV4P3N1_CAEEX</name>
<reference evidence="2 3" key="1">
    <citation type="submission" date="2021-06" db="EMBL/GenBank/DDBJ databases">
        <title>Caerostris extrusa draft genome.</title>
        <authorList>
            <person name="Kono N."/>
            <person name="Arakawa K."/>
        </authorList>
    </citation>
    <scope>NUCLEOTIDE SEQUENCE [LARGE SCALE GENOMIC DNA]</scope>
</reference>
<evidence type="ECO:0000256" key="1">
    <source>
        <dbReference type="SAM" id="MobiDB-lite"/>
    </source>
</evidence>
<dbReference type="Proteomes" id="UP001054945">
    <property type="component" value="Unassembled WGS sequence"/>
</dbReference>
<evidence type="ECO:0000313" key="3">
    <source>
        <dbReference type="Proteomes" id="UP001054945"/>
    </source>
</evidence>
<evidence type="ECO:0000313" key="2">
    <source>
        <dbReference type="EMBL" id="GIX91621.1"/>
    </source>
</evidence>
<gene>
    <name evidence="2" type="ORF">CEXT_117011</name>
</gene>
<feature type="region of interest" description="Disordered" evidence="1">
    <location>
        <begin position="19"/>
        <end position="44"/>
    </location>
</feature>